<dbReference type="AlphaFoldDB" id="A2EPC6"/>
<dbReference type="GO" id="GO:0003724">
    <property type="term" value="F:RNA helicase activity"/>
    <property type="evidence" value="ECO:0000318"/>
    <property type="project" value="GO_Central"/>
</dbReference>
<dbReference type="OMA" id="CIVNYDI"/>
<dbReference type="eggNOG" id="KOG0339">
    <property type="taxonomic scope" value="Eukaryota"/>
</dbReference>
<dbReference type="PANTHER" id="PTHR47959">
    <property type="entry name" value="ATP-DEPENDENT RNA HELICASE RHLE-RELATED"/>
    <property type="match status" value="1"/>
</dbReference>
<dbReference type="EMBL" id="DS113447">
    <property type="protein sequence ID" value="EAY05511.1"/>
    <property type="molecule type" value="Genomic_DNA"/>
</dbReference>
<dbReference type="Gene3D" id="3.40.50.300">
    <property type="entry name" value="P-loop containing nucleotide triphosphate hydrolases"/>
    <property type="match status" value="2"/>
</dbReference>
<proteinExistence type="inferred from homology"/>
<dbReference type="PANTHER" id="PTHR47959:SF1">
    <property type="entry name" value="ATP-DEPENDENT RNA HELICASE DBPA"/>
    <property type="match status" value="1"/>
</dbReference>
<dbReference type="Pfam" id="PF00270">
    <property type="entry name" value="DEAD"/>
    <property type="match status" value="1"/>
</dbReference>
<protein>
    <submittedName>
        <fullName evidence="9">Type III restriction enzyme, res subunit family protein</fullName>
    </submittedName>
</protein>
<evidence type="ECO:0000256" key="5">
    <source>
        <dbReference type="RuleBase" id="RU000492"/>
    </source>
</evidence>
<evidence type="ECO:0000313" key="10">
    <source>
        <dbReference type="Proteomes" id="UP000001542"/>
    </source>
</evidence>
<evidence type="ECO:0000259" key="7">
    <source>
        <dbReference type="PROSITE" id="PS51192"/>
    </source>
</evidence>
<dbReference type="InParanoid" id="A2EPC6"/>
<evidence type="ECO:0000259" key="8">
    <source>
        <dbReference type="PROSITE" id="PS51194"/>
    </source>
</evidence>
<dbReference type="CDD" id="cd18787">
    <property type="entry name" value="SF2_C_DEAD"/>
    <property type="match status" value="1"/>
</dbReference>
<evidence type="ECO:0000256" key="3">
    <source>
        <dbReference type="ARBA" id="ARBA00022806"/>
    </source>
</evidence>
<feature type="region of interest" description="Disordered" evidence="6">
    <location>
        <begin position="1"/>
        <end position="70"/>
    </location>
</feature>
<dbReference type="GO" id="GO:0003729">
    <property type="term" value="F:mRNA binding"/>
    <property type="evidence" value="ECO:0000318"/>
    <property type="project" value="GO_Central"/>
</dbReference>
<dbReference type="CDD" id="cd00268">
    <property type="entry name" value="DEADc"/>
    <property type="match status" value="1"/>
</dbReference>
<dbReference type="SMART" id="SM00490">
    <property type="entry name" value="HELICc"/>
    <property type="match status" value="1"/>
</dbReference>
<feature type="domain" description="Helicase ATP-binding" evidence="7">
    <location>
        <begin position="147"/>
        <end position="317"/>
    </location>
</feature>
<dbReference type="InterPro" id="IPR001650">
    <property type="entry name" value="Helicase_C-like"/>
</dbReference>
<dbReference type="PROSITE" id="PS51192">
    <property type="entry name" value="HELICASE_ATP_BIND_1"/>
    <property type="match status" value="1"/>
</dbReference>
<comment type="similarity">
    <text evidence="5">Belongs to the DEAD box helicase family.</text>
</comment>
<dbReference type="PROSITE" id="PS00039">
    <property type="entry name" value="DEAD_ATP_HELICASE"/>
    <property type="match status" value="1"/>
</dbReference>
<keyword evidence="2 5" id="KW-0378">Hydrolase</keyword>
<evidence type="ECO:0000256" key="2">
    <source>
        <dbReference type="ARBA" id="ARBA00022801"/>
    </source>
</evidence>
<dbReference type="SMART" id="SM00487">
    <property type="entry name" value="DEXDc"/>
    <property type="match status" value="1"/>
</dbReference>
<evidence type="ECO:0000256" key="1">
    <source>
        <dbReference type="ARBA" id="ARBA00022741"/>
    </source>
</evidence>
<dbReference type="SUPFAM" id="SSF52540">
    <property type="entry name" value="P-loop containing nucleoside triphosphate hydrolases"/>
    <property type="match status" value="1"/>
</dbReference>
<reference evidence="9" key="1">
    <citation type="submission" date="2006-10" db="EMBL/GenBank/DDBJ databases">
        <authorList>
            <person name="Amadeo P."/>
            <person name="Zhao Q."/>
            <person name="Wortman J."/>
            <person name="Fraser-Liggett C."/>
            <person name="Carlton J."/>
        </authorList>
    </citation>
    <scope>NUCLEOTIDE SEQUENCE</scope>
    <source>
        <strain evidence="9">G3</strain>
    </source>
</reference>
<dbReference type="InterPro" id="IPR044742">
    <property type="entry name" value="DEAD/DEAH_RhlB"/>
</dbReference>
<dbReference type="OrthoDB" id="196131at2759"/>
<dbReference type="RefSeq" id="XP_001317734.1">
    <property type="nucleotide sequence ID" value="XM_001317699.1"/>
</dbReference>
<dbReference type="InterPro" id="IPR000629">
    <property type="entry name" value="RNA-helicase_DEAD-box_CS"/>
</dbReference>
<evidence type="ECO:0000313" key="9">
    <source>
        <dbReference type="EMBL" id="EAY05511.1"/>
    </source>
</evidence>
<keyword evidence="1 5" id="KW-0547">Nucleotide-binding</keyword>
<dbReference type="KEGG" id="tva:4763377"/>
<dbReference type="SMR" id="A2EPC6"/>
<evidence type="ECO:0000256" key="4">
    <source>
        <dbReference type="ARBA" id="ARBA00022840"/>
    </source>
</evidence>
<feature type="domain" description="Helicase C-terminal" evidence="8">
    <location>
        <begin position="345"/>
        <end position="500"/>
    </location>
</feature>
<organism evidence="9 10">
    <name type="scientific">Trichomonas vaginalis (strain ATCC PRA-98 / G3)</name>
    <dbReference type="NCBI Taxonomy" id="412133"/>
    <lineage>
        <taxon>Eukaryota</taxon>
        <taxon>Metamonada</taxon>
        <taxon>Parabasalia</taxon>
        <taxon>Trichomonadida</taxon>
        <taxon>Trichomonadidae</taxon>
        <taxon>Trichomonas</taxon>
    </lineage>
</organism>
<dbReference type="STRING" id="5722.A2EPC6"/>
<sequence>MEKDPLDDFFDGLDANTEAKAGDFSSSDSDDAEKKSKSFITPGEFEDDEGNKNQNDDEEPEYVLPPDHSKITYPPFKRNTTFEQLKDYYLDKADEEEYKAINEIKVIGCEISPVLSFEPYIENRPELENFFKDHSINKPTPVQAQVLPIAINGNNLIVVSPTGTGKTLCFLIPLLYHVLAQGKQEGPTALILSPTELLARQTTLVCHQLIKSTDIKCVELTGNQMKHKQQSSLMKGADVIIGTPGRLMNFLKTVNWQFCTYVVVDEADRIFETGFLRQLRSIMDYIRPDRQTLLFGATLPPQIEELSMNSLKFSTRVQIGKTGAPQSNIEHNFVIFDDPAKKREWIKENLLKLPDGLVLLFVKDKNFCDTLYGILKKITNLITLVHGNMDANQRTAAFNKFRKGECRFLIATEIAARGVDIENINCVVNVDIPEQPESYIHRVGRTARAGRSGTAFTLLTPRDIDSASKLLHHFLLTGIDPPESLIEFVENVQNNQQQMKTPFDE</sequence>
<dbReference type="InterPro" id="IPR027417">
    <property type="entry name" value="P-loop_NTPase"/>
</dbReference>
<keyword evidence="3 5" id="KW-0347">Helicase</keyword>
<gene>
    <name evidence="9" type="ORF">TVAG_081030</name>
</gene>
<name>A2EPC6_TRIV3</name>
<dbReference type="VEuPathDB" id="TrichDB:TVAGG3_0679830"/>
<reference evidence="9" key="2">
    <citation type="journal article" date="2007" name="Science">
        <title>Draft genome sequence of the sexually transmitted pathogen Trichomonas vaginalis.</title>
        <authorList>
            <person name="Carlton J.M."/>
            <person name="Hirt R.P."/>
            <person name="Silva J.C."/>
            <person name="Delcher A.L."/>
            <person name="Schatz M."/>
            <person name="Zhao Q."/>
            <person name="Wortman J.R."/>
            <person name="Bidwell S.L."/>
            <person name="Alsmark U.C.M."/>
            <person name="Besteiro S."/>
            <person name="Sicheritz-Ponten T."/>
            <person name="Noel C.J."/>
            <person name="Dacks J.B."/>
            <person name="Foster P.G."/>
            <person name="Simillion C."/>
            <person name="Van de Peer Y."/>
            <person name="Miranda-Saavedra D."/>
            <person name="Barton G.J."/>
            <person name="Westrop G.D."/>
            <person name="Mueller S."/>
            <person name="Dessi D."/>
            <person name="Fiori P.L."/>
            <person name="Ren Q."/>
            <person name="Paulsen I."/>
            <person name="Zhang H."/>
            <person name="Bastida-Corcuera F.D."/>
            <person name="Simoes-Barbosa A."/>
            <person name="Brown M.T."/>
            <person name="Hayes R.D."/>
            <person name="Mukherjee M."/>
            <person name="Okumura C.Y."/>
            <person name="Schneider R."/>
            <person name="Smith A.J."/>
            <person name="Vanacova S."/>
            <person name="Villalvazo M."/>
            <person name="Haas B.J."/>
            <person name="Pertea M."/>
            <person name="Feldblyum T.V."/>
            <person name="Utterback T.R."/>
            <person name="Shu C.L."/>
            <person name="Osoegawa K."/>
            <person name="de Jong P.J."/>
            <person name="Hrdy I."/>
            <person name="Horvathova L."/>
            <person name="Zubacova Z."/>
            <person name="Dolezal P."/>
            <person name="Malik S.B."/>
            <person name="Logsdon J.M. Jr."/>
            <person name="Henze K."/>
            <person name="Gupta A."/>
            <person name="Wang C.C."/>
            <person name="Dunne R.L."/>
            <person name="Upcroft J.A."/>
            <person name="Upcroft P."/>
            <person name="White O."/>
            <person name="Salzberg S.L."/>
            <person name="Tang P."/>
            <person name="Chiu C.-H."/>
            <person name="Lee Y.-S."/>
            <person name="Embley T.M."/>
            <person name="Coombs G.H."/>
            <person name="Mottram J.C."/>
            <person name="Tachezy J."/>
            <person name="Fraser-Liggett C.M."/>
            <person name="Johnson P.J."/>
        </authorList>
    </citation>
    <scope>NUCLEOTIDE SEQUENCE [LARGE SCALE GENOMIC DNA]</scope>
    <source>
        <strain evidence="9">G3</strain>
    </source>
</reference>
<accession>A2EPC6</accession>
<keyword evidence="4 5" id="KW-0067">ATP-binding</keyword>
<dbReference type="Pfam" id="PF00271">
    <property type="entry name" value="Helicase_C"/>
    <property type="match status" value="1"/>
</dbReference>
<dbReference type="GO" id="GO:0016787">
    <property type="term" value="F:hydrolase activity"/>
    <property type="evidence" value="ECO:0007669"/>
    <property type="project" value="UniProtKB-KW"/>
</dbReference>
<dbReference type="PROSITE" id="PS51194">
    <property type="entry name" value="HELICASE_CTER"/>
    <property type="match status" value="1"/>
</dbReference>
<dbReference type="Proteomes" id="UP000001542">
    <property type="component" value="Unassembled WGS sequence"/>
</dbReference>
<dbReference type="GO" id="GO:0005524">
    <property type="term" value="F:ATP binding"/>
    <property type="evidence" value="ECO:0007669"/>
    <property type="project" value="UniProtKB-KW"/>
</dbReference>
<dbReference type="VEuPathDB" id="TrichDB:TVAG_081030"/>
<dbReference type="InterPro" id="IPR014001">
    <property type="entry name" value="Helicase_ATP-bd"/>
</dbReference>
<dbReference type="InterPro" id="IPR050079">
    <property type="entry name" value="DEAD_box_RNA_helicase"/>
</dbReference>
<dbReference type="InterPro" id="IPR011545">
    <property type="entry name" value="DEAD/DEAH_box_helicase_dom"/>
</dbReference>
<evidence type="ECO:0000256" key="6">
    <source>
        <dbReference type="SAM" id="MobiDB-lite"/>
    </source>
</evidence>
<keyword evidence="10" id="KW-1185">Reference proteome</keyword>